<evidence type="ECO:0000313" key="2">
    <source>
        <dbReference type="RefSeq" id="XP_006824579.1"/>
    </source>
</evidence>
<keyword evidence="1" id="KW-1185">Reference proteome</keyword>
<dbReference type="RefSeq" id="XP_006824579.1">
    <property type="nucleotide sequence ID" value="XM_006824516.1"/>
</dbReference>
<reference evidence="2" key="1">
    <citation type="submission" date="2025-08" db="UniProtKB">
        <authorList>
            <consortium name="RefSeq"/>
        </authorList>
    </citation>
    <scope>IDENTIFICATION</scope>
    <source>
        <tissue evidence="2">Testes</tissue>
    </source>
</reference>
<evidence type="ECO:0000313" key="1">
    <source>
        <dbReference type="Proteomes" id="UP000694865"/>
    </source>
</evidence>
<dbReference type="GeneID" id="102802958"/>
<sequence length="106" mass="12313">METIIHKEMSVFRDHIWDSKIAAYRKGYSCQHVLLRLVEDWKLALENKQQVGAILMDLSKAFDCLPRQLIIARLRAYGMSVEGCAFIWSYLTSRKQRVKLSGHVSD</sequence>
<organism evidence="1 2">
    <name type="scientific">Saccoglossus kowalevskii</name>
    <name type="common">Acorn worm</name>
    <dbReference type="NCBI Taxonomy" id="10224"/>
    <lineage>
        <taxon>Eukaryota</taxon>
        <taxon>Metazoa</taxon>
        <taxon>Hemichordata</taxon>
        <taxon>Enteropneusta</taxon>
        <taxon>Harrimaniidae</taxon>
        <taxon>Saccoglossus</taxon>
    </lineage>
</organism>
<dbReference type="PANTHER" id="PTHR33332">
    <property type="entry name" value="REVERSE TRANSCRIPTASE DOMAIN-CONTAINING PROTEIN"/>
    <property type="match status" value="1"/>
</dbReference>
<dbReference type="Proteomes" id="UP000694865">
    <property type="component" value="Unplaced"/>
</dbReference>
<accession>A0ABM0MX38</accession>
<gene>
    <name evidence="2" type="primary">LOC102802958</name>
</gene>
<protein>
    <submittedName>
        <fullName evidence="2">Uncharacterized protein LOC102802958</fullName>
    </submittedName>
</protein>
<name>A0ABM0MX38_SACKO</name>
<proteinExistence type="predicted"/>